<reference evidence="2" key="2">
    <citation type="submission" date="2021-02" db="EMBL/GenBank/DDBJ databases">
        <title>Aspergillus puulaauensis MK2 genome sequence.</title>
        <authorList>
            <person name="Futagami T."/>
            <person name="Mori K."/>
            <person name="Kadooka C."/>
            <person name="Tanaka T."/>
        </authorList>
    </citation>
    <scope>NUCLEOTIDE SEQUENCE</scope>
    <source>
        <strain evidence="2">MK2</strain>
    </source>
</reference>
<feature type="compositionally biased region" description="Basic and acidic residues" evidence="1">
    <location>
        <begin position="1"/>
        <end position="30"/>
    </location>
</feature>
<dbReference type="EMBL" id="AP024446">
    <property type="protein sequence ID" value="BCS24509.1"/>
    <property type="molecule type" value="Genomic_DNA"/>
</dbReference>
<protein>
    <submittedName>
        <fullName evidence="2">Uncharacterized protein</fullName>
    </submittedName>
</protein>
<gene>
    <name evidence="2" type="ORF">APUU_40953A</name>
</gene>
<feature type="region of interest" description="Disordered" evidence="1">
    <location>
        <begin position="179"/>
        <end position="204"/>
    </location>
</feature>
<dbReference type="Proteomes" id="UP000654913">
    <property type="component" value="Chromosome 4"/>
</dbReference>
<feature type="region of interest" description="Disordered" evidence="1">
    <location>
        <begin position="232"/>
        <end position="251"/>
    </location>
</feature>
<feature type="compositionally biased region" description="Polar residues" evidence="1">
    <location>
        <begin position="379"/>
        <end position="397"/>
    </location>
</feature>
<feature type="compositionally biased region" description="Basic and acidic residues" evidence="1">
    <location>
        <begin position="87"/>
        <end position="97"/>
    </location>
</feature>
<reference evidence="2" key="1">
    <citation type="submission" date="2021-01" db="EMBL/GenBank/DDBJ databases">
        <authorList>
            <consortium name="Aspergillus puulaauensis MK2 genome sequencing consortium"/>
            <person name="Kazuki M."/>
            <person name="Futagami T."/>
        </authorList>
    </citation>
    <scope>NUCLEOTIDE SEQUENCE</scope>
    <source>
        <strain evidence="2">MK2</strain>
    </source>
</reference>
<evidence type="ECO:0000256" key="1">
    <source>
        <dbReference type="SAM" id="MobiDB-lite"/>
    </source>
</evidence>
<feature type="region of interest" description="Disordered" evidence="1">
    <location>
        <begin position="1"/>
        <end position="112"/>
    </location>
</feature>
<feature type="compositionally biased region" description="Polar residues" evidence="1">
    <location>
        <begin position="144"/>
        <end position="158"/>
    </location>
</feature>
<proteinExistence type="predicted"/>
<sequence length="488" mass="52202">MAAHERGLDPVEDGQEHHAFQPPFIHDDSQCGHSVSSGLESKNGDSIYNAHIATGSDGNEALPENQPGNNTLGDMDPANMAMFYSDETDRAPGKPLDRPSGGSLPDPHKPPAAHLLADKLRTSSTGEIMAWSLPAGLSAFQGEPESSTASGDASSNVQGGSGIDPSRFAKWLRNIKSPVSPAMPDYPPPARSPTPPGLPSFGTEEARSYDFRIGARHPIENRNVSQLRLLFRSRSPGRSPSEGSRHPRTRVFAEDGTAVLGSFPQRQSGHGSNVLSKVDDHPFHQGNLPFAQSDGASIRGNDAASEGLSPYSAAGEATLDWLTANQPPLQTQPTTAPNSTLLASDHGGKRPESYHTCVSRVCDSHSPLRVVMPGHSNLTESCHLAPTQSAAPTSPQDPETPERNSYRKFSNLLGHWEILVKRGKSIFCCCCHSEGGASETCDSADALNPHTTNTTTQDTYVTARDHIPNEIEQARVRVASFPGNQSRP</sequence>
<evidence type="ECO:0000313" key="2">
    <source>
        <dbReference type="EMBL" id="BCS24509.1"/>
    </source>
</evidence>
<accession>A0A7R7XPR6</accession>
<dbReference type="GeneID" id="64974514"/>
<dbReference type="OrthoDB" id="4157036at2759"/>
<feature type="region of interest" description="Disordered" evidence="1">
    <location>
        <begin position="379"/>
        <end position="405"/>
    </location>
</feature>
<keyword evidence="3" id="KW-1185">Reference proteome</keyword>
<feature type="compositionally biased region" description="Pro residues" evidence="1">
    <location>
        <begin position="184"/>
        <end position="198"/>
    </location>
</feature>
<feature type="compositionally biased region" description="Low complexity" evidence="1">
    <location>
        <begin position="232"/>
        <end position="242"/>
    </location>
</feature>
<feature type="compositionally biased region" description="Polar residues" evidence="1">
    <location>
        <begin position="31"/>
        <end position="46"/>
    </location>
</feature>
<evidence type="ECO:0000313" key="3">
    <source>
        <dbReference type="Proteomes" id="UP000654913"/>
    </source>
</evidence>
<dbReference type="RefSeq" id="XP_041556703.1">
    <property type="nucleotide sequence ID" value="XM_041704082.1"/>
</dbReference>
<dbReference type="KEGG" id="apuu:APUU_40953A"/>
<name>A0A7R7XPR6_9EURO</name>
<feature type="region of interest" description="Disordered" evidence="1">
    <location>
        <begin position="140"/>
        <end position="165"/>
    </location>
</feature>
<organism evidence="2 3">
    <name type="scientific">Aspergillus puulaauensis</name>
    <dbReference type="NCBI Taxonomy" id="1220207"/>
    <lineage>
        <taxon>Eukaryota</taxon>
        <taxon>Fungi</taxon>
        <taxon>Dikarya</taxon>
        <taxon>Ascomycota</taxon>
        <taxon>Pezizomycotina</taxon>
        <taxon>Eurotiomycetes</taxon>
        <taxon>Eurotiomycetidae</taxon>
        <taxon>Eurotiales</taxon>
        <taxon>Aspergillaceae</taxon>
        <taxon>Aspergillus</taxon>
    </lineage>
</organism>
<feature type="region of interest" description="Disordered" evidence="1">
    <location>
        <begin position="278"/>
        <end position="304"/>
    </location>
</feature>
<dbReference type="AlphaFoldDB" id="A0A7R7XPR6"/>